<dbReference type="SMART" id="SM00382">
    <property type="entry name" value="AAA"/>
    <property type="match status" value="1"/>
</dbReference>
<dbReference type="PROSITE" id="PS00211">
    <property type="entry name" value="ABC_TRANSPORTER_1"/>
    <property type="match status" value="1"/>
</dbReference>
<dbReference type="InterPro" id="IPR027417">
    <property type="entry name" value="P-loop_NTPase"/>
</dbReference>
<dbReference type="SUPFAM" id="SSF52540">
    <property type="entry name" value="P-loop containing nucleoside triphosphate hydrolases"/>
    <property type="match status" value="1"/>
</dbReference>
<dbReference type="InterPro" id="IPR017871">
    <property type="entry name" value="ABC_transporter-like_CS"/>
</dbReference>
<reference evidence="7" key="1">
    <citation type="submission" date="2023-07" db="EMBL/GenBank/DDBJ databases">
        <title>Molecular identification of indigenous halophilic bacteria isolated from red sea cost, biodegradation of synthetic dyes and assessment of degraded metabolite toxicity.</title>
        <authorList>
            <person name="Chaieb K."/>
            <person name="Altayb H.N."/>
        </authorList>
    </citation>
    <scope>NUCLEOTIDE SEQUENCE [LARGE SCALE GENOMIC DNA]</scope>
    <source>
        <strain evidence="7">K20</strain>
    </source>
</reference>
<keyword evidence="2" id="KW-0813">Transport</keyword>
<dbReference type="Proteomes" id="UP001199044">
    <property type="component" value="Unassembled WGS sequence"/>
</dbReference>
<accession>A0ABS7YTP8</accession>
<dbReference type="PANTHER" id="PTHR42798:SF2">
    <property type="entry name" value="ABC TRANSPORTER ATP-BINDING PROTEIN MG467-RELATED"/>
    <property type="match status" value="1"/>
</dbReference>
<dbReference type="InterPro" id="IPR003439">
    <property type="entry name" value="ABC_transporter-like_ATP-bd"/>
</dbReference>
<dbReference type="InterPro" id="IPR003593">
    <property type="entry name" value="AAA+_ATPase"/>
</dbReference>
<protein>
    <submittedName>
        <fullName evidence="6">ABC transporter ATP-binding protein</fullName>
    </submittedName>
</protein>
<keyword evidence="7" id="KW-1185">Reference proteome</keyword>
<evidence type="ECO:0000313" key="7">
    <source>
        <dbReference type="Proteomes" id="UP001199044"/>
    </source>
</evidence>
<dbReference type="CDD" id="cd03255">
    <property type="entry name" value="ABC_MJ0796_LolCDE_FtsE"/>
    <property type="match status" value="1"/>
</dbReference>
<dbReference type="GO" id="GO:0005524">
    <property type="term" value="F:ATP binding"/>
    <property type="evidence" value="ECO:0007669"/>
    <property type="project" value="UniProtKB-KW"/>
</dbReference>
<comment type="similarity">
    <text evidence="1">Belongs to the ABC transporter superfamily.</text>
</comment>
<dbReference type="PANTHER" id="PTHR42798">
    <property type="entry name" value="LIPOPROTEIN-RELEASING SYSTEM ATP-BINDING PROTEIN LOLD"/>
    <property type="match status" value="1"/>
</dbReference>
<organism evidence="6 7">
    <name type="scientific">Vibrio tritonius</name>
    <dbReference type="NCBI Taxonomy" id="1435069"/>
    <lineage>
        <taxon>Bacteria</taxon>
        <taxon>Pseudomonadati</taxon>
        <taxon>Pseudomonadota</taxon>
        <taxon>Gammaproteobacteria</taxon>
        <taxon>Vibrionales</taxon>
        <taxon>Vibrionaceae</taxon>
        <taxon>Vibrio</taxon>
    </lineage>
</organism>
<name>A0ABS7YTP8_9VIBR</name>
<evidence type="ECO:0000256" key="3">
    <source>
        <dbReference type="ARBA" id="ARBA00022741"/>
    </source>
</evidence>
<evidence type="ECO:0000259" key="5">
    <source>
        <dbReference type="PROSITE" id="PS50893"/>
    </source>
</evidence>
<feature type="domain" description="ABC transporter" evidence="5">
    <location>
        <begin position="18"/>
        <end position="236"/>
    </location>
</feature>
<evidence type="ECO:0000313" key="6">
    <source>
        <dbReference type="EMBL" id="MCA2018733.1"/>
    </source>
</evidence>
<dbReference type="InterPro" id="IPR017911">
    <property type="entry name" value="MacB-like_ATP-bd"/>
</dbReference>
<keyword evidence="3" id="KW-0547">Nucleotide-binding</keyword>
<proteinExistence type="inferred from homology"/>
<evidence type="ECO:0000256" key="4">
    <source>
        <dbReference type="ARBA" id="ARBA00022840"/>
    </source>
</evidence>
<dbReference type="Gene3D" id="3.40.50.300">
    <property type="entry name" value="P-loop containing nucleotide triphosphate hydrolases"/>
    <property type="match status" value="1"/>
</dbReference>
<comment type="caution">
    <text evidence="6">The sequence shown here is derived from an EMBL/GenBank/DDBJ whole genome shotgun (WGS) entry which is preliminary data.</text>
</comment>
<sequence>MTALAMKNELAIESEFAIETKGLCKRFDQVSALDNINISIRKGEFVAIMGASGSGKTTLMNILSCLDTATEGQVILDGQDAAGLDEDGRRAFRAEKIGLLFQQFHLIPYLTALENVMLAQHYHSVTDKEAAVKVLEEVGLGHRIDHLPSQLSGGEQQRVCIARALVNECPILFADEPTGNLDEANEQIVLDIFKRLHEQNRTIIMVTHNPDLGRYTDRIIRLQHGKYIGEERMNDA</sequence>
<dbReference type="RefSeq" id="WP_225252053.1">
    <property type="nucleotide sequence ID" value="NZ_JAIWIU010000193.1"/>
</dbReference>
<gene>
    <name evidence="6" type="ORF">LDJ79_21635</name>
</gene>
<dbReference type="PROSITE" id="PS50893">
    <property type="entry name" value="ABC_TRANSPORTER_2"/>
    <property type="match status" value="1"/>
</dbReference>
<dbReference type="EMBL" id="JAIWIU010000193">
    <property type="protein sequence ID" value="MCA2018733.1"/>
    <property type="molecule type" value="Genomic_DNA"/>
</dbReference>
<keyword evidence="4 6" id="KW-0067">ATP-binding</keyword>
<evidence type="ECO:0000256" key="1">
    <source>
        <dbReference type="ARBA" id="ARBA00005417"/>
    </source>
</evidence>
<evidence type="ECO:0000256" key="2">
    <source>
        <dbReference type="ARBA" id="ARBA00022448"/>
    </source>
</evidence>
<dbReference type="Pfam" id="PF00005">
    <property type="entry name" value="ABC_tran"/>
    <property type="match status" value="1"/>
</dbReference>